<reference evidence="1 2" key="1">
    <citation type="submission" date="2020-06" db="EMBL/GenBank/DDBJ databases">
        <authorList>
            <person name="Grouzdev D.S."/>
        </authorList>
    </citation>
    <scope>NUCLEOTIDE SEQUENCE [LARGE SCALE GENOMIC DNA]</scope>
    <source>
        <strain evidence="1 2">HO-A22</strain>
    </source>
</reference>
<dbReference type="AlphaFoldDB" id="A0A7Y6Q4A6"/>
<evidence type="ECO:0000313" key="2">
    <source>
        <dbReference type="Proteomes" id="UP000520198"/>
    </source>
</evidence>
<protein>
    <submittedName>
        <fullName evidence="1">Uncharacterized protein</fullName>
    </submittedName>
</protein>
<organism evidence="1 2">
    <name type="scientific">Ensifer oleiphilus</name>
    <dbReference type="NCBI Taxonomy" id="2742698"/>
    <lineage>
        <taxon>Bacteria</taxon>
        <taxon>Pseudomonadati</taxon>
        <taxon>Pseudomonadota</taxon>
        <taxon>Alphaproteobacteria</taxon>
        <taxon>Hyphomicrobiales</taxon>
        <taxon>Rhizobiaceae</taxon>
        <taxon>Sinorhizobium/Ensifer group</taxon>
        <taxon>Ensifer</taxon>
    </lineage>
</organism>
<dbReference type="RefSeq" id="WP_176352426.1">
    <property type="nucleotide sequence ID" value="NZ_JABWDU010000002.1"/>
</dbReference>
<proteinExistence type="predicted"/>
<gene>
    <name evidence="1" type="ORF">HT585_08035</name>
</gene>
<dbReference type="Proteomes" id="UP000520198">
    <property type="component" value="Unassembled WGS sequence"/>
</dbReference>
<name>A0A7Y6Q4A6_9HYPH</name>
<dbReference type="EMBL" id="JABWDU010000002">
    <property type="protein sequence ID" value="NVD38799.1"/>
    <property type="molecule type" value="Genomic_DNA"/>
</dbReference>
<accession>A0A7Y6Q4A6</accession>
<evidence type="ECO:0000313" key="1">
    <source>
        <dbReference type="EMBL" id="NVD38799.1"/>
    </source>
</evidence>
<sequence>MNPLRSTQCIALSQPDIDTLQRVFDDICAEHRWPRDSARARRHARMLIDEYLAGTTNEQLLLVVGRWFASRLAETSTSA</sequence>
<comment type="caution">
    <text evidence="1">The sequence shown here is derived from an EMBL/GenBank/DDBJ whole genome shotgun (WGS) entry which is preliminary data.</text>
</comment>
<keyword evidence="2" id="KW-1185">Reference proteome</keyword>